<accession>A0A7C8NG28</accession>
<sequence length="163" mass="17994">MDMSWLHHHSGVMYPGDIDSAFSDSGMIEVMDNGIAGNIDNGSPANTGKTSRVPNTTQVTSCNNDPEGKEMAGEQVNPLRLPMPSLVTPRSSKGIYGEVTDLKHKEAARQKEIEDIRQTVSGLQKYLETLVPWTNEMSEKMNSILIEVFGPRDSEEEIVQDKS</sequence>
<protein>
    <submittedName>
        <fullName evidence="2">Uncharacterized protein</fullName>
    </submittedName>
</protein>
<reference evidence="2 3" key="1">
    <citation type="submission" date="2019-06" db="EMBL/GenBank/DDBJ databases">
        <authorList>
            <person name="Palmer J.M."/>
        </authorList>
    </citation>
    <scope>NUCLEOTIDE SEQUENCE [LARGE SCALE GENOMIC DNA]</scope>
    <source>
        <strain evidence="2 3">TWF102</strain>
    </source>
</reference>
<feature type="compositionally biased region" description="Polar residues" evidence="1">
    <location>
        <begin position="40"/>
        <end position="64"/>
    </location>
</feature>
<dbReference type="EMBL" id="WIQW01000005">
    <property type="protein sequence ID" value="KAF3110490.1"/>
    <property type="molecule type" value="Genomic_DNA"/>
</dbReference>
<comment type="caution">
    <text evidence="2">The sequence shown here is derived from an EMBL/GenBank/DDBJ whole genome shotgun (WGS) entry which is preliminary data.</text>
</comment>
<evidence type="ECO:0000313" key="2">
    <source>
        <dbReference type="EMBL" id="KAF3110490.1"/>
    </source>
</evidence>
<organism evidence="2 3">
    <name type="scientific">Orbilia oligospora</name>
    <name type="common">Nematode-trapping fungus</name>
    <name type="synonym">Arthrobotrys oligospora</name>
    <dbReference type="NCBI Taxonomy" id="2813651"/>
    <lineage>
        <taxon>Eukaryota</taxon>
        <taxon>Fungi</taxon>
        <taxon>Dikarya</taxon>
        <taxon>Ascomycota</taxon>
        <taxon>Pezizomycotina</taxon>
        <taxon>Orbiliomycetes</taxon>
        <taxon>Orbiliales</taxon>
        <taxon>Orbiliaceae</taxon>
        <taxon>Orbilia</taxon>
    </lineage>
</organism>
<gene>
    <name evidence="2" type="ORF">TWF102_008067</name>
</gene>
<proteinExistence type="predicted"/>
<name>A0A7C8NG28_ORBOL</name>
<feature type="region of interest" description="Disordered" evidence="1">
    <location>
        <begin position="38"/>
        <end position="92"/>
    </location>
</feature>
<evidence type="ECO:0000256" key="1">
    <source>
        <dbReference type="SAM" id="MobiDB-lite"/>
    </source>
</evidence>
<evidence type="ECO:0000313" key="3">
    <source>
        <dbReference type="Proteomes" id="UP000475325"/>
    </source>
</evidence>
<dbReference type="AlphaFoldDB" id="A0A7C8NG28"/>
<dbReference type="Proteomes" id="UP000475325">
    <property type="component" value="Unassembled WGS sequence"/>
</dbReference>